<dbReference type="AlphaFoldDB" id="A0A268NYZ1"/>
<dbReference type="GO" id="GO:0005737">
    <property type="term" value="C:cytoplasm"/>
    <property type="evidence" value="ECO:0007669"/>
    <property type="project" value="UniProtKB-SubCell"/>
</dbReference>
<dbReference type="InterPro" id="IPR000792">
    <property type="entry name" value="Tscrpt_reg_LuxR_C"/>
</dbReference>
<evidence type="ECO:0000313" key="9">
    <source>
        <dbReference type="EMBL" id="PAE88280.1"/>
    </source>
</evidence>
<dbReference type="SMART" id="SM00421">
    <property type="entry name" value="HTH_LUXR"/>
    <property type="match status" value="1"/>
</dbReference>
<dbReference type="RefSeq" id="WP_011245576.1">
    <property type="nucleotide sequence ID" value="NZ_BOQQ01000007.1"/>
</dbReference>
<dbReference type="GO" id="GO:0000160">
    <property type="term" value="P:phosphorelay signal transduction system"/>
    <property type="evidence" value="ECO:0007669"/>
    <property type="project" value="InterPro"/>
</dbReference>
<dbReference type="PRINTS" id="PR00038">
    <property type="entry name" value="HTHLUXR"/>
</dbReference>
<feature type="domain" description="HTH luxR-type" evidence="7">
    <location>
        <begin position="146"/>
        <end position="211"/>
    </location>
</feature>
<protein>
    <submittedName>
        <fullName evidence="9">DNA-binding response regulator</fullName>
    </submittedName>
</protein>
<evidence type="ECO:0000313" key="10">
    <source>
        <dbReference type="Proteomes" id="UP000216207"/>
    </source>
</evidence>
<comment type="caution">
    <text evidence="9">The sequence shown here is derived from an EMBL/GenBank/DDBJ whole genome shotgun (WGS) entry which is preliminary data.</text>
</comment>
<proteinExistence type="predicted"/>
<dbReference type="Gene3D" id="3.40.50.2300">
    <property type="match status" value="1"/>
</dbReference>
<feature type="domain" description="Response regulatory" evidence="8">
    <location>
        <begin position="2"/>
        <end position="119"/>
    </location>
</feature>
<evidence type="ECO:0000259" key="7">
    <source>
        <dbReference type="PROSITE" id="PS50043"/>
    </source>
</evidence>
<dbReference type="Pfam" id="PF00196">
    <property type="entry name" value="GerE"/>
    <property type="match status" value="1"/>
</dbReference>
<dbReference type="EMBL" id="NPCC01000017">
    <property type="protein sequence ID" value="PAE88280.1"/>
    <property type="molecule type" value="Genomic_DNA"/>
</dbReference>
<dbReference type="PROSITE" id="PS50110">
    <property type="entry name" value="RESPONSE_REGULATORY"/>
    <property type="match status" value="1"/>
</dbReference>
<dbReference type="InterPro" id="IPR058245">
    <property type="entry name" value="NreC/VraR/RcsB-like_REC"/>
</dbReference>
<dbReference type="CDD" id="cd17535">
    <property type="entry name" value="REC_NarL-like"/>
    <property type="match status" value="1"/>
</dbReference>
<dbReference type="InterPro" id="IPR001789">
    <property type="entry name" value="Sig_transdc_resp-reg_receiver"/>
</dbReference>
<dbReference type="SMART" id="SM00448">
    <property type="entry name" value="REC"/>
    <property type="match status" value="1"/>
</dbReference>
<keyword evidence="3" id="KW-0805">Transcription regulation</keyword>
<sequence length="215" mass="23953">MKIVIADDHAVVRSGFSMILNYQPDMEVVATAADGLEAYAMVARHRPDVLLMDLSMPPGESGLIATGKISSEFPDTKIIILTMYDDEDYLFHVLKNGAAGYVLKNAPDDELLSAIRTVHSGGTYIHPQMATSLVREFIKKDSERAEQDLFNGLSQREVEILPLIAKGFGNKEIAEKLYVSVKTVEAHKAKIMEKLNLKSRPELVEYALKKKLLDF</sequence>
<gene>
    <name evidence="9" type="ORF">CHH72_13450</name>
</gene>
<evidence type="ECO:0000256" key="6">
    <source>
        <dbReference type="PROSITE-ProRule" id="PRU00169"/>
    </source>
</evidence>
<dbReference type="Proteomes" id="UP000216207">
    <property type="component" value="Unassembled WGS sequence"/>
</dbReference>
<evidence type="ECO:0000256" key="4">
    <source>
        <dbReference type="ARBA" id="ARBA00023125"/>
    </source>
</evidence>
<dbReference type="PROSITE" id="PS50043">
    <property type="entry name" value="HTH_LUXR_2"/>
    <property type="match status" value="1"/>
</dbReference>
<dbReference type="OMA" id="VYAMREK"/>
<dbReference type="GO" id="GO:0003677">
    <property type="term" value="F:DNA binding"/>
    <property type="evidence" value="ECO:0007669"/>
    <property type="project" value="UniProtKB-KW"/>
</dbReference>
<dbReference type="SUPFAM" id="SSF52172">
    <property type="entry name" value="CheY-like"/>
    <property type="match status" value="1"/>
</dbReference>
<accession>A0A268NYZ1</accession>
<comment type="subcellular location">
    <subcellularLocation>
        <location evidence="1">Cytoplasm</location>
    </subcellularLocation>
</comment>
<evidence type="ECO:0000256" key="2">
    <source>
        <dbReference type="ARBA" id="ARBA00022553"/>
    </source>
</evidence>
<evidence type="ECO:0000256" key="5">
    <source>
        <dbReference type="ARBA" id="ARBA00023163"/>
    </source>
</evidence>
<dbReference type="PANTHER" id="PTHR43214:SF37">
    <property type="entry name" value="TRANSCRIPTIONAL REGULATORY PROTEIN YDFI"/>
    <property type="match status" value="1"/>
</dbReference>
<name>A0A268NYZ1_SHOCL</name>
<evidence type="ECO:0000256" key="1">
    <source>
        <dbReference type="ARBA" id="ARBA00004496"/>
    </source>
</evidence>
<evidence type="ECO:0000256" key="3">
    <source>
        <dbReference type="ARBA" id="ARBA00023015"/>
    </source>
</evidence>
<reference evidence="9 10" key="1">
    <citation type="submission" date="2017-07" db="EMBL/GenBank/DDBJ databases">
        <title>Isolation and whole genome analysis of endospore-forming bacteria from heroin.</title>
        <authorList>
            <person name="Kalinowski J."/>
            <person name="Ahrens B."/>
            <person name="Al-Dilaimi A."/>
            <person name="Winkler A."/>
            <person name="Wibberg D."/>
            <person name="Schleenbecker U."/>
            <person name="Ruckert C."/>
            <person name="Wolfel R."/>
            <person name="Grass G."/>
        </authorList>
    </citation>
    <scope>NUCLEOTIDE SEQUENCE [LARGE SCALE GENOMIC DNA]</scope>
    <source>
        <strain evidence="9 10">7539</strain>
    </source>
</reference>
<dbReference type="CDD" id="cd06170">
    <property type="entry name" value="LuxR_C_like"/>
    <property type="match status" value="1"/>
</dbReference>
<dbReference type="InterPro" id="IPR039420">
    <property type="entry name" value="WalR-like"/>
</dbReference>
<dbReference type="GO" id="GO:0006355">
    <property type="term" value="P:regulation of DNA-templated transcription"/>
    <property type="evidence" value="ECO:0007669"/>
    <property type="project" value="InterPro"/>
</dbReference>
<keyword evidence="4 9" id="KW-0238">DNA-binding</keyword>
<dbReference type="InterPro" id="IPR016032">
    <property type="entry name" value="Sig_transdc_resp-reg_C-effctor"/>
</dbReference>
<dbReference type="PANTHER" id="PTHR43214">
    <property type="entry name" value="TWO-COMPONENT RESPONSE REGULATOR"/>
    <property type="match status" value="1"/>
</dbReference>
<feature type="modified residue" description="4-aspartylphosphate" evidence="6">
    <location>
        <position position="53"/>
    </location>
</feature>
<evidence type="ECO:0000259" key="8">
    <source>
        <dbReference type="PROSITE" id="PS50110"/>
    </source>
</evidence>
<dbReference type="SUPFAM" id="SSF46894">
    <property type="entry name" value="C-terminal effector domain of the bipartite response regulators"/>
    <property type="match status" value="1"/>
</dbReference>
<keyword evidence="5" id="KW-0804">Transcription</keyword>
<dbReference type="InterPro" id="IPR011006">
    <property type="entry name" value="CheY-like_superfamily"/>
</dbReference>
<dbReference type="Pfam" id="PF00072">
    <property type="entry name" value="Response_reg"/>
    <property type="match status" value="1"/>
</dbReference>
<keyword evidence="2 6" id="KW-0597">Phosphoprotein</keyword>
<organism evidence="9 10">
    <name type="scientific">Shouchella clausii</name>
    <name type="common">Alkalihalobacillus clausii</name>
    <dbReference type="NCBI Taxonomy" id="79880"/>
    <lineage>
        <taxon>Bacteria</taxon>
        <taxon>Bacillati</taxon>
        <taxon>Bacillota</taxon>
        <taxon>Bacilli</taxon>
        <taxon>Bacillales</taxon>
        <taxon>Bacillaceae</taxon>
        <taxon>Shouchella</taxon>
    </lineage>
</organism>